<dbReference type="PROSITE" id="PS50893">
    <property type="entry name" value="ABC_TRANSPORTER_2"/>
    <property type="match status" value="1"/>
</dbReference>
<dbReference type="GO" id="GO:0006508">
    <property type="term" value="P:proteolysis"/>
    <property type="evidence" value="ECO:0007669"/>
    <property type="project" value="InterPro"/>
</dbReference>
<reference evidence="16" key="1">
    <citation type="submission" date="2016-10" db="EMBL/GenBank/DDBJ databases">
        <authorList>
            <person name="Varghese N."/>
            <person name="Submissions S."/>
        </authorList>
    </citation>
    <scope>NUCLEOTIDE SEQUENCE [LARGE SCALE GENOMIC DNA]</scope>
    <source>
        <strain evidence="16">DSM 1565</strain>
    </source>
</reference>
<dbReference type="Pfam" id="PF00664">
    <property type="entry name" value="ABC_membrane"/>
    <property type="match status" value="1"/>
</dbReference>
<evidence type="ECO:0000256" key="1">
    <source>
        <dbReference type="ARBA" id="ARBA00004651"/>
    </source>
</evidence>
<name>A0A1I7N5Q8_9HYPH</name>
<keyword evidence="4" id="KW-1003">Cell membrane</keyword>
<dbReference type="PROSITE" id="PS50929">
    <property type="entry name" value="ABC_TM1F"/>
    <property type="match status" value="1"/>
</dbReference>
<dbReference type="EMBL" id="FPCH01000001">
    <property type="protein sequence ID" value="SFV29988.1"/>
    <property type="molecule type" value="Genomic_DNA"/>
</dbReference>
<dbReference type="GO" id="GO:0030256">
    <property type="term" value="C:type I protein secretion system complex"/>
    <property type="evidence" value="ECO:0007669"/>
    <property type="project" value="InterPro"/>
</dbReference>
<dbReference type="InterPro" id="IPR036640">
    <property type="entry name" value="ABC1_TM_sf"/>
</dbReference>
<dbReference type="Pfam" id="PF00005">
    <property type="entry name" value="ABC_tran"/>
    <property type="match status" value="1"/>
</dbReference>
<keyword evidence="7 15" id="KW-0067">ATP-binding</keyword>
<keyword evidence="5 11" id="KW-0812">Transmembrane</keyword>
<dbReference type="FunFam" id="3.40.50.300:FF:000299">
    <property type="entry name" value="ABC transporter ATP-binding protein/permease"/>
    <property type="match status" value="1"/>
</dbReference>
<dbReference type="InterPro" id="IPR027417">
    <property type="entry name" value="P-loop_NTPase"/>
</dbReference>
<dbReference type="GO" id="GO:0005524">
    <property type="term" value="F:ATP binding"/>
    <property type="evidence" value="ECO:0007669"/>
    <property type="project" value="UniProtKB-KW"/>
</dbReference>
<keyword evidence="9 11" id="KW-0472">Membrane</keyword>
<dbReference type="InterPro" id="IPR011527">
    <property type="entry name" value="ABC1_TM_dom"/>
</dbReference>
<evidence type="ECO:0000259" key="14">
    <source>
        <dbReference type="PROSITE" id="PS50990"/>
    </source>
</evidence>
<dbReference type="NCBIfam" id="TIGR01846">
    <property type="entry name" value="type_I_sec_HlyB"/>
    <property type="match status" value="1"/>
</dbReference>
<feature type="region of interest" description="Disordered" evidence="10">
    <location>
        <begin position="1"/>
        <end position="36"/>
    </location>
</feature>
<dbReference type="CDD" id="cd18588">
    <property type="entry name" value="ABC_6TM_CyaB_HlyB_like"/>
    <property type="match status" value="1"/>
</dbReference>
<keyword evidence="8 11" id="KW-1133">Transmembrane helix</keyword>
<gene>
    <name evidence="15" type="ORF">SAMN04488557_1382</name>
</gene>
<dbReference type="Pfam" id="PF03412">
    <property type="entry name" value="Peptidase_C39"/>
    <property type="match status" value="1"/>
</dbReference>
<dbReference type="PANTHER" id="PTHR24221">
    <property type="entry name" value="ATP-BINDING CASSETTE SUB-FAMILY B"/>
    <property type="match status" value="1"/>
</dbReference>
<dbReference type="Gene3D" id="1.20.1560.10">
    <property type="entry name" value="ABC transporter type 1, transmembrane domain"/>
    <property type="match status" value="1"/>
</dbReference>
<evidence type="ECO:0000313" key="16">
    <source>
        <dbReference type="Proteomes" id="UP000199423"/>
    </source>
</evidence>
<dbReference type="GO" id="GO:0016887">
    <property type="term" value="F:ATP hydrolysis activity"/>
    <property type="evidence" value="ECO:0007669"/>
    <property type="project" value="InterPro"/>
</dbReference>
<keyword evidence="16" id="KW-1185">Reference proteome</keyword>
<evidence type="ECO:0000256" key="4">
    <source>
        <dbReference type="ARBA" id="ARBA00022475"/>
    </source>
</evidence>
<evidence type="ECO:0000259" key="12">
    <source>
        <dbReference type="PROSITE" id="PS50893"/>
    </source>
</evidence>
<dbReference type="PROSITE" id="PS00211">
    <property type="entry name" value="ABC_TRANSPORTER_1"/>
    <property type="match status" value="1"/>
</dbReference>
<keyword evidence="6" id="KW-0547">Nucleotide-binding</keyword>
<dbReference type="InterPro" id="IPR039421">
    <property type="entry name" value="Type_1_exporter"/>
</dbReference>
<evidence type="ECO:0000256" key="5">
    <source>
        <dbReference type="ARBA" id="ARBA00022692"/>
    </source>
</evidence>
<dbReference type="PROSITE" id="PS50990">
    <property type="entry name" value="PEPTIDASE_C39"/>
    <property type="match status" value="1"/>
</dbReference>
<evidence type="ECO:0000256" key="8">
    <source>
        <dbReference type="ARBA" id="ARBA00022989"/>
    </source>
</evidence>
<dbReference type="InterPro" id="IPR003439">
    <property type="entry name" value="ABC_transporter-like_ATP-bd"/>
</dbReference>
<feature type="transmembrane region" description="Helical" evidence="11">
    <location>
        <begin position="316"/>
        <end position="339"/>
    </location>
</feature>
<comment type="subcellular location">
    <subcellularLocation>
        <location evidence="1">Cell membrane</location>
        <topology evidence="1">Multi-pass membrane protein</topology>
    </subcellularLocation>
</comment>
<dbReference type="InterPro" id="IPR003593">
    <property type="entry name" value="AAA+_ATPase"/>
</dbReference>
<sequence>MLNVSAGAGGLPGEGDLGKDGAATPKTNGHAKTPGNIAYLNRDEAGVNAANSMVPSSSASGFWALAAIAAHYRIAAQPEQIAHSLGIYGKHCSSEDIVRGAQKIGLKSKILKQQNIDRLNVVPLPAVLRLNDGQYIVLSNRLADGRFRLVSPITRAVKVADSAALAECWGGEIILLRRRLAGAGISPAAFNYRWFLASIWRYRRPLSHVLAASLFIQLFALITPLFFQVIIDKVLPYKGESTLLVIVGGLVLLGAFDVTLQYLRSYALNHTTSRIDVELGARLFDHLLRLPLSYFETRPTGQTVARIRELETIRSFLTGQGLSSIIDSLFAVIFISVLFCYSALLATIVLASIPFYVGIAVLVRPILRQRIDERFNCGAASQQFLVESIVGMQTLKAASIEPTLGNEWEEKLASYVRTSFKAVTLSNLGQNAIQYVGKATTAFVILFGARAVMNGEMSIGALVAFTMIMNQAIAPILRLSQLWQDFQQVHISVDRLGDILRSPVENKPQACASLAPLRGAIKFSDVSFRYSPDGSDVLRDINIEIPEGQVIGIVGPSGSGKSTLTKLVQRLYRPERGQIFLDGIDIGHVDTSWLRRQIGVVLQENLLFNRSIHDNIALANPALPRSAIMSAAKLAGADEFISKLPLGYDTLIEERGANLSGGQRQRIAIARALVTQPRILILDEATSALDYESEQIIRANMREMTKGRTVIIIAHRLAAVQCCERIIVVKDGSIVEDGSPIELRKRVGGAYATLHKLQFSTMEA</sequence>
<dbReference type="GO" id="GO:0030253">
    <property type="term" value="P:protein secretion by the type I secretion system"/>
    <property type="evidence" value="ECO:0007669"/>
    <property type="project" value="InterPro"/>
</dbReference>
<feature type="transmembrane region" description="Helical" evidence="11">
    <location>
        <begin position="243"/>
        <end position="263"/>
    </location>
</feature>
<dbReference type="SMART" id="SM00382">
    <property type="entry name" value="AAA"/>
    <property type="match status" value="1"/>
</dbReference>
<keyword evidence="3" id="KW-0813">Transport</keyword>
<dbReference type="GO" id="GO:0140359">
    <property type="term" value="F:ABC-type transporter activity"/>
    <property type="evidence" value="ECO:0007669"/>
    <property type="project" value="InterPro"/>
</dbReference>
<dbReference type="SUPFAM" id="SSF90123">
    <property type="entry name" value="ABC transporter transmembrane region"/>
    <property type="match status" value="1"/>
</dbReference>
<organism evidence="15 16">
    <name type="scientific">Hyphomicrobium facile</name>
    <dbReference type="NCBI Taxonomy" id="51670"/>
    <lineage>
        <taxon>Bacteria</taxon>
        <taxon>Pseudomonadati</taxon>
        <taxon>Pseudomonadota</taxon>
        <taxon>Alphaproteobacteria</taxon>
        <taxon>Hyphomicrobiales</taxon>
        <taxon>Hyphomicrobiaceae</taxon>
        <taxon>Hyphomicrobium</taxon>
    </lineage>
</organism>
<dbReference type="Proteomes" id="UP000199423">
    <property type="component" value="Unassembled WGS sequence"/>
</dbReference>
<evidence type="ECO:0000256" key="10">
    <source>
        <dbReference type="SAM" id="MobiDB-lite"/>
    </source>
</evidence>
<dbReference type="InterPro" id="IPR017871">
    <property type="entry name" value="ABC_transporter-like_CS"/>
</dbReference>
<evidence type="ECO:0000256" key="11">
    <source>
        <dbReference type="SAM" id="Phobius"/>
    </source>
</evidence>
<dbReference type="RefSeq" id="WP_425284060.1">
    <property type="nucleotide sequence ID" value="NZ_FPCH01000001.1"/>
</dbReference>
<evidence type="ECO:0000256" key="6">
    <source>
        <dbReference type="ARBA" id="ARBA00022741"/>
    </source>
</evidence>
<evidence type="ECO:0000259" key="13">
    <source>
        <dbReference type="PROSITE" id="PS50929"/>
    </source>
</evidence>
<evidence type="ECO:0000313" key="15">
    <source>
        <dbReference type="EMBL" id="SFV29988.1"/>
    </source>
</evidence>
<feature type="domain" description="Peptidase C39" evidence="14">
    <location>
        <begin position="53"/>
        <end position="176"/>
    </location>
</feature>
<dbReference type="Gene3D" id="3.40.50.300">
    <property type="entry name" value="P-loop containing nucleotide triphosphate hydrolases"/>
    <property type="match status" value="1"/>
</dbReference>
<dbReference type="STRING" id="51670.SAMN04488557_1382"/>
<evidence type="ECO:0000256" key="2">
    <source>
        <dbReference type="ARBA" id="ARBA00005417"/>
    </source>
</evidence>
<dbReference type="SUPFAM" id="SSF52540">
    <property type="entry name" value="P-loop containing nucleoside triphosphate hydrolases"/>
    <property type="match status" value="1"/>
</dbReference>
<dbReference type="GO" id="GO:0005886">
    <property type="term" value="C:plasma membrane"/>
    <property type="evidence" value="ECO:0007669"/>
    <property type="project" value="UniProtKB-SubCell"/>
</dbReference>
<accession>A0A1I7N5Q8</accession>
<dbReference type="Gene3D" id="3.90.70.10">
    <property type="entry name" value="Cysteine proteinases"/>
    <property type="match status" value="1"/>
</dbReference>
<feature type="transmembrane region" description="Helical" evidence="11">
    <location>
        <begin position="345"/>
        <end position="367"/>
    </location>
</feature>
<dbReference type="InterPro" id="IPR005074">
    <property type="entry name" value="Peptidase_C39"/>
</dbReference>
<evidence type="ECO:0000256" key="9">
    <source>
        <dbReference type="ARBA" id="ARBA00023136"/>
    </source>
</evidence>
<evidence type="ECO:0000256" key="3">
    <source>
        <dbReference type="ARBA" id="ARBA00022448"/>
    </source>
</evidence>
<proteinExistence type="inferred from homology"/>
<dbReference type="PANTHER" id="PTHR24221:SF647">
    <property type="entry name" value="BLL6336 PROTEIN"/>
    <property type="match status" value="1"/>
</dbReference>
<dbReference type="AlphaFoldDB" id="A0A1I7N5Q8"/>
<evidence type="ECO:0000256" key="7">
    <source>
        <dbReference type="ARBA" id="ARBA00022840"/>
    </source>
</evidence>
<feature type="domain" description="ABC transporter" evidence="12">
    <location>
        <begin position="521"/>
        <end position="756"/>
    </location>
</feature>
<comment type="similarity">
    <text evidence="2">Belongs to the ABC transporter superfamily.</text>
</comment>
<protein>
    <submittedName>
        <fullName evidence="15">ATP-binding cassette, subfamily B, HlyB/CyaB</fullName>
    </submittedName>
</protein>
<dbReference type="GO" id="GO:0008233">
    <property type="term" value="F:peptidase activity"/>
    <property type="evidence" value="ECO:0007669"/>
    <property type="project" value="InterPro"/>
</dbReference>
<feature type="transmembrane region" description="Helical" evidence="11">
    <location>
        <begin position="209"/>
        <end position="231"/>
    </location>
</feature>
<dbReference type="InterPro" id="IPR010132">
    <property type="entry name" value="ATPase_T1SS_HlyB"/>
</dbReference>
<dbReference type="GO" id="GO:0034040">
    <property type="term" value="F:ATPase-coupled lipid transmembrane transporter activity"/>
    <property type="evidence" value="ECO:0007669"/>
    <property type="project" value="TreeGrafter"/>
</dbReference>
<feature type="domain" description="ABC transmembrane type-1" evidence="13">
    <location>
        <begin position="209"/>
        <end position="488"/>
    </location>
</feature>